<name>A0A5B9Y659_9MOLU</name>
<keyword evidence="3" id="KW-1185">Reference proteome</keyword>
<evidence type="ECO:0000313" key="3">
    <source>
        <dbReference type="Proteomes" id="UP000323144"/>
    </source>
</evidence>
<proteinExistence type="predicted"/>
<dbReference type="RefSeq" id="WP_166508572.1">
    <property type="nucleotide sequence ID" value="NZ_CP043026.1"/>
</dbReference>
<feature type="domain" description="Chromosomal replication initiator protein DnaA ATPAse" evidence="1">
    <location>
        <begin position="105"/>
        <end position="255"/>
    </location>
</feature>
<dbReference type="Proteomes" id="UP000323144">
    <property type="component" value="Chromosome"/>
</dbReference>
<evidence type="ECO:0000259" key="1">
    <source>
        <dbReference type="Pfam" id="PF00308"/>
    </source>
</evidence>
<accession>A0A5B9Y659</accession>
<dbReference type="PANTHER" id="PTHR30050:SF8">
    <property type="entry name" value="PRIMOSOMAL PROTEIN DNAI"/>
    <property type="match status" value="1"/>
</dbReference>
<dbReference type="PANTHER" id="PTHR30050">
    <property type="entry name" value="CHROMOSOMAL REPLICATION INITIATOR PROTEIN DNAA"/>
    <property type="match status" value="1"/>
</dbReference>
<dbReference type="InterPro" id="IPR027417">
    <property type="entry name" value="P-loop_NTPase"/>
</dbReference>
<dbReference type="CDD" id="cd00009">
    <property type="entry name" value="AAA"/>
    <property type="match status" value="1"/>
</dbReference>
<evidence type="ECO:0000313" key="2">
    <source>
        <dbReference type="EMBL" id="QEH62206.1"/>
    </source>
</evidence>
<dbReference type="EMBL" id="CP043026">
    <property type="protein sequence ID" value="QEH62206.1"/>
    <property type="molecule type" value="Genomic_DNA"/>
</dbReference>
<organism evidence="2 3">
    <name type="scientific">Spiroplasma chinense</name>
    <dbReference type="NCBI Taxonomy" id="216932"/>
    <lineage>
        <taxon>Bacteria</taxon>
        <taxon>Bacillati</taxon>
        <taxon>Mycoplasmatota</taxon>
        <taxon>Mollicutes</taxon>
        <taxon>Entomoplasmatales</taxon>
        <taxon>Spiroplasmataceae</taxon>
        <taxon>Spiroplasma</taxon>
    </lineage>
</organism>
<dbReference type="GO" id="GO:0006260">
    <property type="term" value="P:DNA replication"/>
    <property type="evidence" value="ECO:0007669"/>
    <property type="project" value="TreeGrafter"/>
</dbReference>
<dbReference type="SUPFAM" id="SSF52540">
    <property type="entry name" value="P-loop containing nucleoside triphosphate hydrolases"/>
    <property type="match status" value="1"/>
</dbReference>
<protein>
    <submittedName>
        <fullName evidence="2">Primosomal protein DnaI</fullName>
    </submittedName>
</protein>
<dbReference type="InterPro" id="IPR013317">
    <property type="entry name" value="DnaA_dom"/>
</dbReference>
<gene>
    <name evidence="2" type="primary">dnaI</name>
    <name evidence="2" type="ORF">SCHIN_v1c10130</name>
</gene>
<reference evidence="2 3" key="1">
    <citation type="submission" date="2019-08" db="EMBL/GenBank/DDBJ databases">
        <title>Complete genome sequence of Spiroplasma chinense CCH (DSM 19755).</title>
        <authorList>
            <person name="Shen H.-Y."/>
            <person name="Lin Y.-C."/>
            <person name="Chou L."/>
            <person name="Kuo C.-H."/>
        </authorList>
    </citation>
    <scope>NUCLEOTIDE SEQUENCE [LARGE SCALE GENOMIC DNA]</scope>
    <source>
        <strain evidence="2 3">CCH</strain>
    </source>
</reference>
<sequence>MESNLSKLKEHEMVKAFIEKYKIDDETLLKNQLVLERFISQFVFCNTNEKMALCKQIIPGVQQKLSYKNKQFYITSSNCNHWIFENQDYKLEKNIVYADYDIFENTQTLDEFVKANKDKLVENANFFNAAKKILMEKEKTKGLYLYGLPGIGKTFYMKILANTFAKMDRKVVLVTVNKLIKIVKDTFNQNSSEENNRFFDQCCKVDVLILDDIGAEMVTDWSRDELLFGLLNTRMENNKLTFFTSNFPIHQLEDFYLNKRVTANQKDFEKMKTIRFTERIKGLSYEIEIKGKNHRY</sequence>
<dbReference type="AlphaFoldDB" id="A0A5B9Y659"/>
<dbReference type="KEGG" id="schi:SCHIN_v1c10130"/>
<dbReference type="Gene3D" id="3.40.50.300">
    <property type="entry name" value="P-loop containing nucleotide triphosphate hydrolases"/>
    <property type="match status" value="1"/>
</dbReference>
<dbReference type="Pfam" id="PF00308">
    <property type="entry name" value="Bac_DnaA"/>
    <property type="match status" value="1"/>
</dbReference>